<reference evidence="3" key="1">
    <citation type="journal article" date="2019" name="Int. J. Syst. Evol. Microbiol.">
        <title>The Global Catalogue of Microorganisms (GCM) 10K type strain sequencing project: providing services to taxonomists for standard genome sequencing and annotation.</title>
        <authorList>
            <consortium name="The Broad Institute Genomics Platform"/>
            <consortium name="The Broad Institute Genome Sequencing Center for Infectious Disease"/>
            <person name="Wu L."/>
            <person name="Ma J."/>
        </authorList>
    </citation>
    <scope>NUCLEOTIDE SEQUENCE [LARGE SCALE GENOMIC DNA]</scope>
    <source>
        <strain evidence="3">CCUG 52468</strain>
    </source>
</reference>
<protein>
    <submittedName>
        <fullName evidence="2">Polysaccharide pyruvyl transferase family protein</fullName>
    </submittedName>
</protein>
<keyword evidence="2" id="KW-0808">Transferase</keyword>
<dbReference type="EMBL" id="JBHTKY010000019">
    <property type="protein sequence ID" value="MFD1166485.1"/>
    <property type="molecule type" value="Genomic_DNA"/>
</dbReference>
<comment type="caution">
    <text evidence="2">The sequence shown here is derived from an EMBL/GenBank/DDBJ whole genome shotgun (WGS) entry which is preliminary data.</text>
</comment>
<evidence type="ECO:0000313" key="3">
    <source>
        <dbReference type="Proteomes" id="UP001597205"/>
    </source>
</evidence>
<gene>
    <name evidence="2" type="ORF">ACFQ2C_12800</name>
</gene>
<accession>A0ABW3RMN8</accession>
<dbReference type="Proteomes" id="UP001597205">
    <property type="component" value="Unassembled WGS sequence"/>
</dbReference>
<name>A0ABW3RMN8_9SPHI</name>
<evidence type="ECO:0000313" key="2">
    <source>
        <dbReference type="EMBL" id="MFD1166485.1"/>
    </source>
</evidence>
<dbReference type="InterPro" id="IPR007345">
    <property type="entry name" value="Polysacch_pyruvyl_Trfase"/>
</dbReference>
<dbReference type="Pfam" id="PF04230">
    <property type="entry name" value="PS_pyruv_trans"/>
    <property type="match status" value="1"/>
</dbReference>
<dbReference type="PANTHER" id="PTHR36836:SF1">
    <property type="entry name" value="COLANIC ACID BIOSYNTHESIS PROTEIN WCAK"/>
    <property type="match status" value="1"/>
</dbReference>
<organism evidence="2 3">
    <name type="scientific">Sphingobacterium daejeonense</name>
    <dbReference type="NCBI Taxonomy" id="371142"/>
    <lineage>
        <taxon>Bacteria</taxon>
        <taxon>Pseudomonadati</taxon>
        <taxon>Bacteroidota</taxon>
        <taxon>Sphingobacteriia</taxon>
        <taxon>Sphingobacteriales</taxon>
        <taxon>Sphingobacteriaceae</taxon>
        <taxon>Sphingobacterium</taxon>
    </lineage>
</organism>
<dbReference type="RefSeq" id="WP_380897180.1">
    <property type="nucleotide sequence ID" value="NZ_JBHTKY010000019.1"/>
</dbReference>
<proteinExistence type="predicted"/>
<keyword evidence="3" id="KW-1185">Reference proteome</keyword>
<feature type="domain" description="Polysaccharide pyruvyl transferase" evidence="1">
    <location>
        <begin position="32"/>
        <end position="351"/>
    </location>
</feature>
<dbReference type="PANTHER" id="PTHR36836">
    <property type="entry name" value="COLANIC ACID BIOSYNTHESIS PROTEIN WCAK"/>
    <property type="match status" value="1"/>
</dbReference>
<dbReference type="GO" id="GO:0016740">
    <property type="term" value="F:transferase activity"/>
    <property type="evidence" value="ECO:0007669"/>
    <property type="project" value="UniProtKB-KW"/>
</dbReference>
<sequence>MSKQFELISEKYIDHNKVNRIFILGSANGSGNLGDEAMFESITGYFQHKYPQIKITTDVTKFPFESVYPNVDKKLPMYGSVKNYRTYYKLIEFYGLKYIGLGFYNFWSKIFKSTELTRYKNEFENCDYILFSGAGAINSRFRSYGIFGWGSLTYLAKAMKKNVFFSGHGIGPFSASYHENCAVSFLKDSTAVRCRDEISYSFLKEKGLNNITWGIDDAYFIEQKSNEEVEKILKANHVSENYIVLSFHQWNSSFDFNKFTKIAKFFLKKTNYQIVLLGNKIKPTMDDIPVLLAFKKEYFENDARVVVLEPPYTPQVSKGIIGKSKLLITTRYHPAIFSGEPNIPCIALSFDPYYYQKFVGALAGRDNVLNLDLNDNVDKNIDLIMKFSMDHKVINS</sequence>
<evidence type="ECO:0000259" key="1">
    <source>
        <dbReference type="Pfam" id="PF04230"/>
    </source>
</evidence>